<accession>A0AAV5IR84</accession>
<reference evidence="1 2" key="1">
    <citation type="journal article" date="2021" name="Commun. Biol.">
        <title>The genome of Shorea leprosula (Dipterocarpaceae) highlights the ecological relevance of drought in aseasonal tropical rainforests.</title>
        <authorList>
            <person name="Ng K.K.S."/>
            <person name="Kobayashi M.J."/>
            <person name="Fawcett J.A."/>
            <person name="Hatakeyama M."/>
            <person name="Paape T."/>
            <person name="Ng C.H."/>
            <person name="Ang C.C."/>
            <person name="Tnah L.H."/>
            <person name="Lee C.T."/>
            <person name="Nishiyama T."/>
            <person name="Sese J."/>
            <person name="O'Brien M.J."/>
            <person name="Copetti D."/>
            <person name="Mohd Noor M.I."/>
            <person name="Ong R.C."/>
            <person name="Putra M."/>
            <person name="Sireger I.Z."/>
            <person name="Indrioko S."/>
            <person name="Kosugi Y."/>
            <person name="Izuno A."/>
            <person name="Isagi Y."/>
            <person name="Lee S.L."/>
            <person name="Shimizu K.K."/>
        </authorList>
    </citation>
    <scope>NUCLEOTIDE SEQUENCE [LARGE SCALE GENOMIC DNA]</scope>
    <source>
        <strain evidence="1">214</strain>
    </source>
</reference>
<protein>
    <submittedName>
        <fullName evidence="1">Uncharacterized protein</fullName>
    </submittedName>
</protein>
<proteinExistence type="predicted"/>
<evidence type="ECO:0000313" key="1">
    <source>
        <dbReference type="EMBL" id="GKV01350.1"/>
    </source>
</evidence>
<organism evidence="1 2">
    <name type="scientific">Rubroshorea leprosula</name>
    <dbReference type="NCBI Taxonomy" id="152421"/>
    <lineage>
        <taxon>Eukaryota</taxon>
        <taxon>Viridiplantae</taxon>
        <taxon>Streptophyta</taxon>
        <taxon>Embryophyta</taxon>
        <taxon>Tracheophyta</taxon>
        <taxon>Spermatophyta</taxon>
        <taxon>Magnoliopsida</taxon>
        <taxon>eudicotyledons</taxon>
        <taxon>Gunneridae</taxon>
        <taxon>Pentapetalae</taxon>
        <taxon>rosids</taxon>
        <taxon>malvids</taxon>
        <taxon>Malvales</taxon>
        <taxon>Dipterocarpaceae</taxon>
        <taxon>Rubroshorea</taxon>
    </lineage>
</organism>
<gene>
    <name evidence="1" type="ORF">SLEP1_g13906</name>
</gene>
<dbReference type="EMBL" id="BPVZ01000017">
    <property type="protein sequence ID" value="GKV01350.1"/>
    <property type="molecule type" value="Genomic_DNA"/>
</dbReference>
<name>A0AAV5IR84_9ROSI</name>
<evidence type="ECO:0000313" key="2">
    <source>
        <dbReference type="Proteomes" id="UP001054252"/>
    </source>
</evidence>
<sequence length="98" mass="10984">MAHNKRNLSGSFNPIAVVGPAARCLFQLVLTYKRPHPHPPPPFPGSCDLLGVLLPVWQPLCSRGGPHVDCPSRRSRIRWFCLLFAVINAWGRCQRCIN</sequence>
<dbReference type="AlphaFoldDB" id="A0AAV5IR84"/>
<comment type="caution">
    <text evidence="1">The sequence shown here is derived from an EMBL/GenBank/DDBJ whole genome shotgun (WGS) entry which is preliminary data.</text>
</comment>
<keyword evidence="2" id="KW-1185">Reference proteome</keyword>
<dbReference type="Proteomes" id="UP001054252">
    <property type="component" value="Unassembled WGS sequence"/>
</dbReference>